<feature type="compositionally biased region" description="Polar residues" evidence="2">
    <location>
        <begin position="162"/>
        <end position="173"/>
    </location>
</feature>
<proteinExistence type="predicted"/>
<feature type="coiled-coil region" evidence="1">
    <location>
        <begin position="208"/>
        <end position="239"/>
    </location>
</feature>
<feature type="compositionally biased region" description="Polar residues" evidence="2">
    <location>
        <begin position="98"/>
        <end position="108"/>
    </location>
</feature>
<name>A0A8T0FDY5_ARGBR</name>
<dbReference type="Proteomes" id="UP000807504">
    <property type="component" value="Unassembled WGS sequence"/>
</dbReference>
<feature type="compositionally biased region" description="Polar residues" evidence="2">
    <location>
        <begin position="322"/>
        <end position="336"/>
    </location>
</feature>
<evidence type="ECO:0000313" key="4">
    <source>
        <dbReference type="Proteomes" id="UP000807504"/>
    </source>
</evidence>
<evidence type="ECO:0000256" key="1">
    <source>
        <dbReference type="SAM" id="Coils"/>
    </source>
</evidence>
<accession>A0A8T0FDY5</accession>
<feature type="compositionally biased region" description="Polar residues" evidence="2">
    <location>
        <begin position="50"/>
        <end position="65"/>
    </location>
</feature>
<gene>
    <name evidence="3" type="ORF">HNY73_007267</name>
</gene>
<reference evidence="3" key="1">
    <citation type="journal article" date="2020" name="bioRxiv">
        <title>Chromosome-level reference genome of the European wasp spider Argiope bruennichi: a resource for studies on range expansion and evolutionary adaptation.</title>
        <authorList>
            <person name="Sheffer M.M."/>
            <person name="Hoppe A."/>
            <person name="Krehenwinkel H."/>
            <person name="Uhl G."/>
            <person name="Kuss A.W."/>
            <person name="Jensen L."/>
            <person name="Jensen C."/>
            <person name="Gillespie R.G."/>
            <person name="Hoff K.J."/>
            <person name="Prost S."/>
        </authorList>
    </citation>
    <scope>NUCLEOTIDE SEQUENCE</scope>
</reference>
<evidence type="ECO:0000313" key="3">
    <source>
        <dbReference type="EMBL" id="KAF8789326.1"/>
    </source>
</evidence>
<dbReference type="AlphaFoldDB" id="A0A8T0FDY5"/>
<dbReference type="EMBL" id="JABXBU010000012">
    <property type="protein sequence ID" value="KAF8789326.1"/>
    <property type="molecule type" value="Genomic_DNA"/>
</dbReference>
<keyword evidence="1" id="KW-0175">Coiled coil</keyword>
<feature type="region of interest" description="Disordered" evidence="2">
    <location>
        <begin position="42"/>
        <end position="186"/>
    </location>
</feature>
<feature type="region of interest" description="Disordered" evidence="2">
    <location>
        <begin position="316"/>
        <end position="344"/>
    </location>
</feature>
<reference evidence="3" key="2">
    <citation type="submission" date="2020-06" db="EMBL/GenBank/DDBJ databases">
        <authorList>
            <person name="Sheffer M."/>
        </authorList>
    </citation>
    <scope>NUCLEOTIDE SEQUENCE</scope>
</reference>
<protein>
    <submittedName>
        <fullName evidence="3">Uncharacterized protein</fullName>
    </submittedName>
</protein>
<keyword evidence="4" id="KW-1185">Reference proteome</keyword>
<comment type="caution">
    <text evidence="3">The sequence shown here is derived from an EMBL/GenBank/DDBJ whole genome shotgun (WGS) entry which is preliminary data.</text>
</comment>
<organism evidence="3 4">
    <name type="scientific">Argiope bruennichi</name>
    <name type="common">Wasp spider</name>
    <name type="synonym">Aranea bruennichi</name>
    <dbReference type="NCBI Taxonomy" id="94029"/>
    <lineage>
        <taxon>Eukaryota</taxon>
        <taxon>Metazoa</taxon>
        <taxon>Ecdysozoa</taxon>
        <taxon>Arthropoda</taxon>
        <taxon>Chelicerata</taxon>
        <taxon>Arachnida</taxon>
        <taxon>Araneae</taxon>
        <taxon>Araneomorphae</taxon>
        <taxon>Entelegynae</taxon>
        <taxon>Araneoidea</taxon>
        <taxon>Araneidae</taxon>
        <taxon>Argiope</taxon>
    </lineage>
</organism>
<sequence length="505" mass="56950">MAPKKKGKPGVHTIPEVHPLILKRREAERIKAQKTVARTFKKLKKKRKQTNTMTVSSNNSESSFPETFDYGTSGEESEIENSACMEPATSLAEEQSMKQETGCNNLNKETGKDRIKSQPDVPKIPDNATGRKYLRANIVETGQDRSKNVPIKSSGGKKLRVNTIQTQVPSGNKESIKKTKGKESLESQLPIKNADCTRDSSKNVPKIRKKLSEDLLKKKNKLQQKLETFESERKHLNEQRNKILSPIKGAAFEDSDMAIIGDIKLRALNEPDEKSDVKQDTYSYYDTSERVLHIGDEHIEISIFISQGSQVICKSKRRPLKDSNQNNVESDSQMLKSESLEKSDKDVVYDSEYQEKSTTDAKCTANVNEFVGDDQALEDQTVSRSDKDIMPDKKQDEMTTETKCTTNNGDEFASQEYQALKDQVVSKSGEDIIPDQKHQDEMSTEAKCTSNSVDKIPEENSGLNSVQESVKIVCENFLKDFISACEIFETRMRNLIKGDKNLKKK</sequence>
<evidence type="ECO:0000256" key="2">
    <source>
        <dbReference type="SAM" id="MobiDB-lite"/>
    </source>
</evidence>
<feature type="region of interest" description="Disordered" evidence="2">
    <location>
        <begin position="1"/>
        <end position="20"/>
    </location>
</feature>
<feature type="compositionally biased region" description="Basic and acidic residues" evidence="2">
    <location>
        <begin position="174"/>
        <end position="185"/>
    </location>
</feature>